<dbReference type="Proteomes" id="UP000176260">
    <property type="component" value="Unassembled WGS sequence"/>
</dbReference>
<organism evidence="1 2">
    <name type="scientific">Candidatus Buchananbacteria bacterium RBG_13_39_9</name>
    <dbReference type="NCBI Taxonomy" id="1797531"/>
    <lineage>
        <taxon>Bacteria</taxon>
        <taxon>Candidatus Buchananiibacteriota</taxon>
    </lineage>
</organism>
<proteinExistence type="predicted"/>
<protein>
    <recommendedName>
        <fullName evidence="3">Lipoprotein</fullName>
    </recommendedName>
</protein>
<evidence type="ECO:0000313" key="2">
    <source>
        <dbReference type="Proteomes" id="UP000176260"/>
    </source>
</evidence>
<comment type="caution">
    <text evidence="1">The sequence shown here is derived from an EMBL/GenBank/DDBJ whole genome shotgun (WGS) entry which is preliminary data.</text>
</comment>
<evidence type="ECO:0008006" key="3">
    <source>
        <dbReference type="Google" id="ProtNLM"/>
    </source>
</evidence>
<dbReference type="AlphaFoldDB" id="A0A1G1XSA3"/>
<sequence length="145" mass="16658">MKKIAALLALFTIFTISCDYDVNGKKIGSDNGIYCEVCNIRFTFYSSTDNDTGERYWDDLTIENLDASPALINIQRLDGSGLIIPYNTYLCPYCSLNYKRDYNSNYGIYIEDGTKIVFIIQRPNPSRPWEWEDCADSDSVLRLKD</sequence>
<name>A0A1G1XSA3_9BACT</name>
<evidence type="ECO:0000313" key="1">
    <source>
        <dbReference type="EMBL" id="OGY42197.1"/>
    </source>
</evidence>
<accession>A0A1G1XSA3</accession>
<gene>
    <name evidence="1" type="ORF">A2Y67_01585</name>
</gene>
<dbReference type="PROSITE" id="PS51257">
    <property type="entry name" value="PROKAR_LIPOPROTEIN"/>
    <property type="match status" value="1"/>
</dbReference>
<dbReference type="EMBL" id="MHIA01000016">
    <property type="protein sequence ID" value="OGY42197.1"/>
    <property type="molecule type" value="Genomic_DNA"/>
</dbReference>
<reference evidence="1 2" key="1">
    <citation type="journal article" date="2016" name="Nat. Commun.">
        <title>Thousands of microbial genomes shed light on interconnected biogeochemical processes in an aquifer system.</title>
        <authorList>
            <person name="Anantharaman K."/>
            <person name="Brown C.T."/>
            <person name="Hug L.A."/>
            <person name="Sharon I."/>
            <person name="Castelle C.J."/>
            <person name="Probst A.J."/>
            <person name="Thomas B.C."/>
            <person name="Singh A."/>
            <person name="Wilkins M.J."/>
            <person name="Karaoz U."/>
            <person name="Brodie E.L."/>
            <person name="Williams K.H."/>
            <person name="Hubbard S.S."/>
            <person name="Banfield J.F."/>
        </authorList>
    </citation>
    <scope>NUCLEOTIDE SEQUENCE [LARGE SCALE GENOMIC DNA]</scope>
</reference>